<dbReference type="AlphaFoldDB" id="A0A2X2LHL2"/>
<dbReference type="GO" id="GO:0016020">
    <property type="term" value="C:membrane"/>
    <property type="evidence" value="ECO:0007669"/>
    <property type="project" value="InterPro"/>
</dbReference>
<reference evidence="2 3" key="1">
    <citation type="submission" date="2018-06" db="EMBL/GenBank/DDBJ databases">
        <authorList>
            <consortium name="Pathogen Informatics"/>
            <person name="Doyle S."/>
        </authorList>
    </citation>
    <scope>NUCLEOTIDE SEQUENCE [LARGE SCALE GENOMIC DNA]</scope>
    <source>
        <strain evidence="2 3">NCTC11343</strain>
    </source>
</reference>
<dbReference type="Pfam" id="PF06580">
    <property type="entry name" value="His_kinase"/>
    <property type="match status" value="1"/>
</dbReference>
<dbReference type="RefSeq" id="WP_112376014.1">
    <property type="nucleotide sequence ID" value="NZ_UAUU01000011.1"/>
</dbReference>
<gene>
    <name evidence="2" type="primary">ypdA_7</name>
    <name evidence="2" type="ORF">NCTC11343_04741</name>
</gene>
<organism evidence="2 3">
    <name type="scientific">Sphingobacterium multivorum</name>
    <dbReference type="NCBI Taxonomy" id="28454"/>
    <lineage>
        <taxon>Bacteria</taxon>
        <taxon>Pseudomonadati</taxon>
        <taxon>Bacteroidota</taxon>
        <taxon>Sphingobacteriia</taxon>
        <taxon>Sphingobacteriales</taxon>
        <taxon>Sphingobacteriaceae</taxon>
        <taxon>Sphingobacterium</taxon>
    </lineage>
</organism>
<feature type="domain" description="Signal transduction histidine kinase internal region" evidence="1">
    <location>
        <begin position="4"/>
        <end position="50"/>
    </location>
</feature>
<dbReference type="EMBL" id="UAUU01000011">
    <property type="protein sequence ID" value="SPZ92759.1"/>
    <property type="molecule type" value="Genomic_DNA"/>
</dbReference>
<sequence length="59" mass="7064">MTTELISLKNQIQPHFLFNMLNNVKALIRKDPNMATEVIMKLSDFLRYQLYEIMMIGRF</sequence>
<dbReference type="Proteomes" id="UP000251241">
    <property type="component" value="Unassembled WGS sequence"/>
</dbReference>
<dbReference type="InterPro" id="IPR050640">
    <property type="entry name" value="Bact_2-comp_sensor_kinase"/>
</dbReference>
<proteinExistence type="predicted"/>
<evidence type="ECO:0000313" key="3">
    <source>
        <dbReference type="Proteomes" id="UP000251241"/>
    </source>
</evidence>
<dbReference type="PANTHER" id="PTHR34220:SF7">
    <property type="entry name" value="SENSOR HISTIDINE KINASE YPDA"/>
    <property type="match status" value="1"/>
</dbReference>
<evidence type="ECO:0000313" key="2">
    <source>
        <dbReference type="EMBL" id="SPZ92759.1"/>
    </source>
</evidence>
<evidence type="ECO:0000259" key="1">
    <source>
        <dbReference type="Pfam" id="PF06580"/>
    </source>
</evidence>
<protein>
    <submittedName>
        <fullName evidence="2">Inner membrane protein ypdA</fullName>
    </submittedName>
</protein>
<dbReference type="GO" id="GO:0000155">
    <property type="term" value="F:phosphorelay sensor kinase activity"/>
    <property type="evidence" value="ECO:0007669"/>
    <property type="project" value="InterPro"/>
</dbReference>
<accession>A0A2X2LHL2</accession>
<name>A0A2X2LHL2_SPHMU</name>
<dbReference type="PANTHER" id="PTHR34220">
    <property type="entry name" value="SENSOR HISTIDINE KINASE YPDA"/>
    <property type="match status" value="1"/>
</dbReference>
<dbReference type="InterPro" id="IPR010559">
    <property type="entry name" value="Sig_transdc_His_kin_internal"/>
</dbReference>